<evidence type="ECO:0000256" key="2">
    <source>
        <dbReference type="ARBA" id="ARBA00022771"/>
    </source>
</evidence>
<protein>
    <recommendedName>
        <fullName evidence="4">3CxxC-type domain-containing protein</fullName>
    </recommendedName>
</protein>
<evidence type="ECO:0000313" key="5">
    <source>
        <dbReference type="EMBL" id="KAI6659090.1"/>
    </source>
</evidence>
<evidence type="ECO:0000259" key="4">
    <source>
        <dbReference type="SMART" id="SM01328"/>
    </source>
</evidence>
<keyword evidence="6" id="KW-1185">Reference proteome</keyword>
<dbReference type="InterPro" id="IPR033446">
    <property type="entry name" value="ZCCHC24_Znf-3CxxC"/>
</dbReference>
<dbReference type="AlphaFoldDB" id="A0AAV7KE08"/>
<keyword evidence="2" id="KW-0863">Zinc-finger</keyword>
<dbReference type="Proteomes" id="UP001165289">
    <property type="component" value="Unassembled WGS sequence"/>
</dbReference>
<accession>A0AAV7KE08</accession>
<organism evidence="5 6">
    <name type="scientific">Oopsacas minuta</name>
    <dbReference type="NCBI Taxonomy" id="111878"/>
    <lineage>
        <taxon>Eukaryota</taxon>
        <taxon>Metazoa</taxon>
        <taxon>Porifera</taxon>
        <taxon>Hexactinellida</taxon>
        <taxon>Hexasterophora</taxon>
        <taxon>Lyssacinosida</taxon>
        <taxon>Leucopsacidae</taxon>
        <taxon>Oopsacas</taxon>
    </lineage>
</organism>
<dbReference type="SMART" id="SM01328">
    <property type="entry name" value="zf-3CxxC"/>
    <property type="match status" value="1"/>
</dbReference>
<comment type="caution">
    <text evidence="5">The sequence shown here is derived from an EMBL/GenBank/DDBJ whole genome shotgun (WGS) entry which is preliminary data.</text>
</comment>
<gene>
    <name evidence="5" type="ORF">LOD99_14766</name>
</gene>
<name>A0AAV7KE08_9METZ</name>
<dbReference type="InterPro" id="IPR027377">
    <property type="entry name" value="ZAR1/RTP1-5-like_Znf-3CxxC"/>
</dbReference>
<dbReference type="GO" id="GO:0008270">
    <property type="term" value="F:zinc ion binding"/>
    <property type="evidence" value="ECO:0007669"/>
    <property type="project" value="UniProtKB-KW"/>
</dbReference>
<dbReference type="Pfam" id="PF17180">
    <property type="entry name" value="Zn_ribbon_3CxxC_2"/>
    <property type="match status" value="1"/>
</dbReference>
<evidence type="ECO:0000313" key="6">
    <source>
        <dbReference type="Proteomes" id="UP001165289"/>
    </source>
</evidence>
<keyword evidence="1" id="KW-0479">Metal-binding</keyword>
<reference evidence="5 6" key="1">
    <citation type="journal article" date="2023" name="BMC Biol.">
        <title>The compact genome of the sponge Oopsacas minuta (Hexactinellida) is lacking key metazoan core genes.</title>
        <authorList>
            <person name="Santini S."/>
            <person name="Schenkelaars Q."/>
            <person name="Jourda C."/>
            <person name="Duchesne M."/>
            <person name="Belahbib H."/>
            <person name="Rocher C."/>
            <person name="Selva M."/>
            <person name="Riesgo A."/>
            <person name="Vervoort M."/>
            <person name="Leys S.P."/>
            <person name="Kodjabachian L."/>
            <person name="Le Bivic A."/>
            <person name="Borchiellini C."/>
            <person name="Claverie J.M."/>
            <person name="Renard E."/>
        </authorList>
    </citation>
    <scope>NUCLEOTIDE SEQUENCE [LARGE SCALE GENOMIC DNA]</scope>
    <source>
        <strain evidence="5">SPO-2</strain>
    </source>
</reference>
<sequence length="145" mass="16874">MAQRYNSFTLHAHCKHVPHLNAQGETFDWSHKPKPPGRFFGRFKCDTCTHEWASAWTWLGRGQKCRNCTDTFGWQAVAYTIPYEVDPLMRRPPGPRVHRKKPDHYYQNCEYCAELCGSPRRKPSHHACGKGRSGDVEFPRPFGRN</sequence>
<keyword evidence="3" id="KW-0862">Zinc</keyword>
<dbReference type="EMBL" id="JAKMXF010000066">
    <property type="protein sequence ID" value="KAI6659090.1"/>
    <property type="molecule type" value="Genomic_DNA"/>
</dbReference>
<proteinExistence type="predicted"/>
<feature type="domain" description="3CxxC-type" evidence="4">
    <location>
        <begin position="38"/>
        <end position="115"/>
    </location>
</feature>
<evidence type="ECO:0000256" key="3">
    <source>
        <dbReference type="ARBA" id="ARBA00022833"/>
    </source>
</evidence>
<evidence type="ECO:0000256" key="1">
    <source>
        <dbReference type="ARBA" id="ARBA00022723"/>
    </source>
</evidence>